<sequence>MKHVKVTDEAELLSGIAVRDVAQKCTCCSSGCNIAAELEQLKEEAPVERRDLQERVSELQALNARLQKALTSKIFASVVARDRTVDLPFTAATSSAATTESSRAMPEEEERHGTVDTQRPFVSHDGIDLVIGTARDDGKVYIACGLWVSKEAWGTLFRATSDSMFCRLACTMFWTPDELKNRNVTGTLSNKSRSKGRTEARPALTPQKLSSLKGSQDAADEPVYWSWDDAGRPLQTAERSFMVQRAKKLM</sequence>
<protein>
    <submittedName>
        <fullName evidence="1">Uncharacterized protein</fullName>
    </submittedName>
</protein>
<dbReference type="Proteomes" id="UP000821865">
    <property type="component" value="Chromosome 1"/>
</dbReference>
<accession>A0ACB8DXL3</accession>
<gene>
    <name evidence="1" type="ORF">HPB49_008952</name>
</gene>
<comment type="caution">
    <text evidence="1">The sequence shown here is derived from an EMBL/GenBank/DDBJ whole genome shotgun (WGS) entry which is preliminary data.</text>
</comment>
<organism evidence="1 2">
    <name type="scientific">Dermacentor silvarum</name>
    <name type="common">Tick</name>
    <dbReference type="NCBI Taxonomy" id="543639"/>
    <lineage>
        <taxon>Eukaryota</taxon>
        <taxon>Metazoa</taxon>
        <taxon>Ecdysozoa</taxon>
        <taxon>Arthropoda</taxon>
        <taxon>Chelicerata</taxon>
        <taxon>Arachnida</taxon>
        <taxon>Acari</taxon>
        <taxon>Parasitiformes</taxon>
        <taxon>Ixodida</taxon>
        <taxon>Ixodoidea</taxon>
        <taxon>Ixodidae</taxon>
        <taxon>Rhipicephalinae</taxon>
        <taxon>Dermacentor</taxon>
    </lineage>
</organism>
<proteinExistence type="predicted"/>
<keyword evidence="2" id="KW-1185">Reference proteome</keyword>
<evidence type="ECO:0000313" key="2">
    <source>
        <dbReference type="Proteomes" id="UP000821865"/>
    </source>
</evidence>
<evidence type="ECO:0000313" key="1">
    <source>
        <dbReference type="EMBL" id="KAH7979279.1"/>
    </source>
</evidence>
<reference evidence="1" key="1">
    <citation type="submission" date="2020-05" db="EMBL/GenBank/DDBJ databases">
        <title>Large-scale comparative analyses of tick genomes elucidate their genetic diversity and vector capacities.</title>
        <authorList>
            <person name="Jia N."/>
            <person name="Wang J."/>
            <person name="Shi W."/>
            <person name="Du L."/>
            <person name="Sun Y."/>
            <person name="Zhan W."/>
            <person name="Jiang J."/>
            <person name="Wang Q."/>
            <person name="Zhang B."/>
            <person name="Ji P."/>
            <person name="Sakyi L.B."/>
            <person name="Cui X."/>
            <person name="Yuan T."/>
            <person name="Jiang B."/>
            <person name="Yang W."/>
            <person name="Lam T.T.-Y."/>
            <person name="Chang Q."/>
            <person name="Ding S."/>
            <person name="Wang X."/>
            <person name="Zhu J."/>
            <person name="Ruan X."/>
            <person name="Zhao L."/>
            <person name="Wei J."/>
            <person name="Que T."/>
            <person name="Du C."/>
            <person name="Cheng J."/>
            <person name="Dai P."/>
            <person name="Han X."/>
            <person name="Huang E."/>
            <person name="Gao Y."/>
            <person name="Liu J."/>
            <person name="Shao H."/>
            <person name="Ye R."/>
            <person name="Li L."/>
            <person name="Wei W."/>
            <person name="Wang X."/>
            <person name="Wang C."/>
            <person name="Yang T."/>
            <person name="Huo Q."/>
            <person name="Li W."/>
            <person name="Guo W."/>
            <person name="Chen H."/>
            <person name="Zhou L."/>
            <person name="Ni X."/>
            <person name="Tian J."/>
            <person name="Zhou Y."/>
            <person name="Sheng Y."/>
            <person name="Liu T."/>
            <person name="Pan Y."/>
            <person name="Xia L."/>
            <person name="Li J."/>
            <person name="Zhao F."/>
            <person name="Cao W."/>
        </authorList>
    </citation>
    <scope>NUCLEOTIDE SEQUENCE</scope>
    <source>
        <strain evidence="1">Dsil-2018</strain>
    </source>
</reference>
<name>A0ACB8DXL3_DERSI</name>
<dbReference type="EMBL" id="CM023470">
    <property type="protein sequence ID" value="KAH7979279.1"/>
    <property type="molecule type" value="Genomic_DNA"/>
</dbReference>